<comment type="subcellular location">
    <subcellularLocation>
        <location evidence="1">Cell membrane</location>
        <topology evidence="1">Multi-pass membrane protein</topology>
    </subcellularLocation>
</comment>
<evidence type="ECO:0000256" key="1">
    <source>
        <dbReference type="ARBA" id="ARBA00004651"/>
    </source>
</evidence>
<evidence type="ECO:0000313" key="9">
    <source>
        <dbReference type="Proteomes" id="UP000233398"/>
    </source>
</evidence>
<evidence type="ECO:0000256" key="6">
    <source>
        <dbReference type="SAM" id="Phobius"/>
    </source>
</evidence>
<dbReference type="AlphaFoldDB" id="A0A2N0VF95"/>
<evidence type="ECO:0000256" key="2">
    <source>
        <dbReference type="ARBA" id="ARBA00022475"/>
    </source>
</evidence>
<dbReference type="PANTHER" id="PTHR42709">
    <property type="entry name" value="ALKALINE PHOSPHATASE LIKE PROTEIN"/>
    <property type="match status" value="1"/>
</dbReference>
<proteinExistence type="predicted"/>
<protein>
    <submittedName>
        <fullName evidence="8">DedA family protein</fullName>
    </submittedName>
</protein>
<dbReference type="OrthoDB" id="9813426at2"/>
<feature type="transmembrane region" description="Helical" evidence="6">
    <location>
        <begin position="12"/>
        <end position="32"/>
    </location>
</feature>
<comment type="caution">
    <text evidence="8">The sequence shown here is derived from an EMBL/GenBank/DDBJ whole genome shotgun (WGS) entry which is preliminary data.</text>
</comment>
<evidence type="ECO:0000313" key="8">
    <source>
        <dbReference type="EMBL" id="PKD42866.1"/>
    </source>
</evidence>
<dbReference type="GO" id="GO:0005886">
    <property type="term" value="C:plasma membrane"/>
    <property type="evidence" value="ECO:0007669"/>
    <property type="project" value="UniProtKB-SubCell"/>
</dbReference>
<organism evidence="8 9">
    <name type="scientific">Rhodohalobacter barkolensis</name>
    <dbReference type="NCBI Taxonomy" id="2053187"/>
    <lineage>
        <taxon>Bacteria</taxon>
        <taxon>Pseudomonadati</taxon>
        <taxon>Balneolota</taxon>
        <taxon>Balneolia</taxon>
        <taxon>Balneolales</taxon>
        <taxon>Balneolaceae</taxon>
        <taxon>Rhodohalobacter</taxon>
    </lineage>
</organism>
<feature type="transmembrane region" description="Helical" evidence="6">
    <location>
        <begin position="149"/>
        <end position="171"/>
    </location>
</feature>
<dbReference type="Pfam" id="PF09335">
    <property type="entry name" value="VTT_dom"/>
    <property type="match status" value="1"/>
</dbReference>
<accession>A0A2N0VF95</accession>
<dbReference type="RefSeq" id="WP_101073919.1">
    <property type="nucleotide sequence ID" value="NZ_PISP01000004.1"/>
</dbReference>
<keyword evidence="2" id="KW-1003">Cell membrane</keyword>
<dbReference type="Proteomes" id="UP000233398">
    <property type="component" value="Unassembled WGS sequence"/>
</dbReference>
<evidence type="ECO:0000256" key="4">
    <source>
        <dbReference type="ARBA" id="ARBA00022989"/>
    </source>
</evidence>
<evidence type="ECO:0000256" key="3">
    <source>
        <dbReference type="ARBA" id="ARBA00022692"/>
    </source>
</evidence>
<dbReference type="InterPro" id="IPR032816">
    <property type="entry name" value="VTT_dom"/>
</dbReference>
<feature type="domain" description="VTT" evidence="7">
    <location>
        <begin position="39"/>
        <end position="168"/>
    </location>
</feature>
<reference evidence="8 9" key="1">
    <citation type="submission" date="2017-11" db="EMBL/GenBank/DDBJ databases">
        <title>Rhodohalobacter 15182 sp. nov., isolated from a salt lake.</title>
        <authorList>
            <person name="Han S."/>
        </authorList>
    </citation>
    <scope>NUCLEOTIDE SEQUENCE [LARGE SCALE GENOMIC DNA]</scope>
    <source>
        <strain evidence="8 9">15182</strain>
    </source>
</reference>
<dbReference type="PANTHER" id="PTHR42709:SF6">
    <property type="entry name" value="UNDECAPRENYL PHOSPHATE TRANSPORTER A"/>
    <property type="match status" value="1"/>
</dbReference>
<feature type="transmembrane region" description="Helical" evidence="6">
    <location>
        <begin position="59"/>
        <end position="84"/>
    </location>
</feature>
<evidence type="ECO:0000259" key="7">
    <source>
        <dbReference type="Pfam" id="PF09335"/>
    </source>
</evidence>
<keyword evidence="5 6" id="KW-0472">Membrane</keyword>
<name>A0A2N0VF95_9BACT</name>
<sequence length="216" mass="24545">MVFELYINQIVDWVITLSPAEIYLVFAVVAYVENVLPPIPGDLLVAFGGYLAAEQVVGFFPLLIITTVASVVGFMTMYMIGAHFGHKIEEQRSRFWLMRIVDVKYYDKVKRWMQRWGQGVVFANRFLAGTRSVISLASGVSKTKVSTTLLSSTGSSLIWNFLLLLMGWVVHENWQIIGHYLNIYGRVILVIIILAVAGRIIFKRRLKSKSRKAKKN</sequence>
<dbReference type="EMBL" id="PISP01000004">
    <property type="protein sequence ID" value="PKD42866.1"/>
    <property type="molecule type" value="Genomic_DNA"/>
</dbReference>
<evidence type="ECO:0000256" key="5">
    <source>
        <dbReference type="ARBA" id="ARBA00023136"/>
    </source>
</evidence>
<keyword evidence="9" id="KW-1185">Reference proteome</keyword>
<keyword evidence="4 6" id="KW-1133">Transmembrane helix</keyword>
<feature type="transmembrane region" description="Helical" evidence="6">
    <location>
        <begin position="183"/>
        <end position="202"/>
    </location>
</feature>
<keyword evidence="3 6" id="KW-0812">Transmembrane</keyword>
<gene>
    <name evidence="8" type="ORF">CWD77_12475</name>
</gene>
<dbReference type="InterPro" id="IPR051311">
    <property type="entry name" value="DedA_domain"/>
</dbReference>